<feature type="transmembrane region" description="Helical" evidence="1">
    <location>
        <begin position="67"/>
        <end position="86"/>
    </location>
</feature>
<feature type="transmembrane region" description="Helical" evidence="1">
    <location>
        <begin position="362"/>
        <end position="383"/>
    </location>
</feature>
<protein>
    <recommendedName>
        <fullName evidence="4">Major Facilitator Superfamily protein</fullName>
    </recommendedName>
</protein>
<sequence length="416" mass="44378">MQIICITVIIVILNLTLTLLILMSQHEVSAISPIVLALPIAITGATQSLLVIALPIIIALTELKISQLSPVLGLSALAFLIGGYVWPRRIMPGQRRQLLQRLLAVAVISQILFVVLLFAGIYEVFGAFILLSALFVTRFIYGFTVSGVYPTVQAWLVSEHSESEQIRHRALTYMSVTINAARVLVPLIATGLIMYQSEMVLALLIGLPLAALLLLPREQIPLINVSLAAPVNRWPEITIVLPAVLVHMSLGIAEFIIGPYLSVEWGITLGNTLIYTALLLASIAACMMLTQFISLRYRLQPGQLLIWSPAGMALGAFIAAIYPSTLPAGLMLIAISLALLLPASATGAVAGRDPKAQAHASADLYTARILGHLLGVTIAGPLFEIASHLPLLAAAISALIAIPASAKLRRALTTGA</sequence>
<feature type="transmembrane region" description="Helical" evidence="1">
    <location>
        <begin position="273"/>
        <end position="292"/>
    </location>
</feature>
<evidence type="ECO:0000256" key="1">
    <source>
        <dbReference type="SAM" id="Phobius"/>
    </source>
</evidence>
<feature type="transmembrane region" description="Helical" evidence="1">
    <location>
        <begin position="237"/>
        <end position="261"/>
    </location>
</feature>
<reference evidence="3" key="1">
    <citation type="submission" date="2016-10" db="EMBL/GenBank/DDBJ databases">
        <authorList>
            <person name="Varghese N."/>
            <person name="Submissions S."/>
        </authorList>
    </citation>
    <scope>NUCLEOTIDE SEQUENCE [LARGE SCALE GENOMIC DNA]</scope>
    <source>
        <strain evidence="3">Nm69</strain>
    </source>
</reference>
<feature type="transmembrane region" description="Helical" evidence="1">
    <location>
        <begin position="6"/>
        <end position="23"/>
    </location>
</feature>
<dbReference type="PANTHER" id="PTHR23546">
    <property type="entry name" value="TRANSPORT PROTEIN"/>
    <property type="match status" value="1"/>
</dbReference>
<dbReference type="Proteomes" id="UP000199533">
    <property type="component" value="Unassembled WGS sequence"/>
</dbReference>
<evidence type="ECO:0008006" key="4">
    <source>
        <dbReference type="Google" id="ProtNLM"/>
    </source>
</evidence>
<feature type="transmembrane region" description="Helical" evidence="1">
    <location>
        <begin position="304"/>
        <end position="322"/>
    </location>
</feature>
<feature type="transmembrane region" description="Helical" evidence="1">
    <location>
        <begin position="170"/>
        <end position="193"/>
    </location>
</feature>
<proteinExistence type="predicted"/>
<feature type="transmembrane region" description="Helical" evidence="1">
    <location>
        <begin position="389"/>
        <end position="406"/>
    </location>
</feature>
<dbReference type="InterPro" id="IPR036259">
    <property type="entry name" value="MFS_trans_sf"/>
</dbReference>
<gene>
    <name evidence="2" type="ORF">SAMN05216302_100664</name>
</gene>
<organism evidence="2 3">
    <name type="scientific">Nitrosomonas aestuarii</name>
    <dbReference type="NCBI Taxonomy" id="52441"/>
    <lineage>
        <taxon>Bacteria</taxon>
        <taxon>Pseudomonadati</taxon>
        <taxon>Pseudomonadota</taxon>
        <taxon>Betaproteobacteria</taxon>
        <taxon>Nitrosomonadales</taxon>
        <taxon>Nitrosomonadaceae</taxon>
        <taxon>Nitrosomonas</taxon>
    </lineage>
</organism>
<dbReference type="SUPFAM" id="SSF103473">
    <property type="entry name" value="MFS general substrate transporter"/>
    <property type="match status" value="1"/>
</dbReference>
<feature type="transmembrane region" description="Helical" evidence="1">
    <location>
        <begin position="199"/>
        <end position="216"/>
    </location>
</feature>
<keyword evidence="1" id="KW-0812">Transmembrane</keyword>
<feature type="transmembrane region" description="Helical" evidence="1">
    <location>
        <begin position="35"/>
        <end position="61"/>
    </location>
</feature>
<feature type="transmembrane region" description="Helical" evidence="1">
    <location>
        <begin position="328"/>
        <end position="350"/>
    </location>
</feature>
<keyword evidence="3" id="KW-1185">Reference proteome</keyword>
<dbReference type="STRING" id="52441.SAMN05216302_100664"/>
<evidence type="ECO:0000313" key="3">
    <source>
        <dbReference type="Proteomes" id="UP000199533"/>
    </source>
</evidence>
<dbReference type="Gene3D" id="1.20.1250.20">
    <property type="entry name" value="MFS general substrate transporter like domains"/>
    <property type="match status" value="1"/>
</dbReference>
<dbReference type="PANTHER" id="PTHR23546:SF1">
    <property type="entry name" value="MEMBRANE PROTEIN"/>
    <property type="match status" value="1"/>
</dbReference>
<name>A0A1I3ZFD6_9PROT</name>
<evidence type="ECO:0000313" key="2">
    <source>
        <dbReference type="EMBL" id="SFK42753.1"/>
    </source>
</evidence>
<feature type="transmembrane region" description="Helical" evidence="1">
    <location>
        <begin position="98"/>
        <end position="122"/>
    </location>
</feature>
<accession>A0A1I3ZFD6</accession>
<dbReference type="AlphaFoldDB" id="A0A1I3ZFD6"/>
<keyword evidence="1" id="KW-0472">Membrane</keyword>
<feature type="transmembrane region" description="Helical" evidence="1">
    <location>
        <begin position="128"/>
        <end position="149"/>
    </location>
</feature>
<keyword evidence="1" id="KW-1133">Transmembrane helix</keyword>
<dbReference type="EMBL" id="FOSP01000006">
    <property type="protein sequence ID" value="SFK42753.1"/>
    <property type="molecule type" value="Genomic_DNA"/>
</dbReference>